<evidence type="ECO:0000256" key="2">
    <source>
        <dbReference type="ARBA" id="ARBA00022723"/>
    </source>
</evidence>
<keyword evidence="7" id="KW-1185">Reference proteome</keyword>
<dbReference type="EMBL" id="JACRSP010000002">
    <property type="protein sequence ID" value="MBC8536340.1"/>
    <property type="molecule type" value="Genomic_DNA"/>
</dbReference>
<dbReference type="InterPro" id="IPR036188">
    <property type="entry name" value="FAD/NAD-bd_sf"/>
</dbReference>
<evidence type="ECO:0000256" key="4">
    <source>
        <dbReference type="ARBA" id="ARBA00023014"/>
    </source>
</evidence>
<evidence type="ECO:0000256" key="3">
    <source>
        <dbReference type="ARBA" id="ARBA00023004"/>
    </source>
</evidence>
<dbReference type="PANTHER" id="PTHR13847:SF274">
    <property type="entry name" value="RIESKE 2FE-2S IRON-SULFUR PROTEIN YHFW-RELATED"/>
    <property type="match status" value="1"/>
</dbReference>
<protein>
    <submittedName>
        <fullName evidence="6">FAD-dependent oxidoreductase</fullName>
    </submittedName>
</protein>
<evidence type="ECO:0000259" key="5">
    <source>
        <dbReference type="PROSITE" id="PS51296"/>
    </source>
</evidence>
<proteinExistence type="predicted"/>
<dbReference type="GO" id="GO:0046872">
    <property type="term" value="F:metal ion binding"/>
    <property type="evidence" value="ECO:0007669"/>
    <property type="project" value="UniProtKB-KW"/>
</dbReference>
<dbReference type="Proteomes" id="UP000620366">
    <property type="component" value="Unassembled WGS sequence"/>
</dbReference>
<feature type="domain" description="Rieske" evidence="5">
    <location>
        <begin position="395"/>
        <end position="481"/>
    </location>
</feature>
<dbReference type="Pfam" id="PF00355">
    <property type="entry name" value="Rieske"/>
    <property type="match status" value="1"/>
</dbReference>
<organism evidence="6 7">
    <name type="scientific">Feifania hominis</name>
    <dbReference type="NCBI Taxonomy" id="2763660"/>
    <lineage>
        <taxon>Bacteria</taxon>
        <taxon>Bacillati</taxon>
        <taxon>Bacillota</taxon>
        <taxon>Clostridia</taxon>
        <taxon>Eubacteriales</taxon>
        <taxon>Feifaniaceae</taxon>
        <taxon>Feifania</taxon>
    </lineage>
</organism>
<dbReference type="Pfam" id="PF01266">
    <property type="entry name" value="DAO"/>
    <property type="match status" value="1"/>
</dbReference>
<dbReference type="PANTHER" id="PTHR13847">
    <property type="entry name" value="SARCOSINE DEHYDROGENASE-RELATED"/>
    <property type="match status" value="1"/>
</dbReference>
<dbReference type="InterPro" id="IPR036922">
    <property type="entry name" value="Rieske_2Fe-2S_sf"/>
</dbReference>
<comment type="caution">
    <text evidence="6">The sequence shown here is derived from an EMBL/GenBank/DDBJ whole genome shotgun (WGS) entry which is preliminary data.</text>
</comment>
<dbReference type="GO" id="GO:0004497">
    <property type="term" value="F:monooxygenase activity"/>
    <property type="evidence" value="ECO:0007669"/>
    <property type="project" value="UniProtKB-ARBA"/>
</dbReference>
<sequence>MERKSVWNDRDYFERRPPLEGDRTTDVLVIGAGAAGLLTALRLTQSGREVTLVDAGRTCGGATNNTTAKITAQHGLIYTRLKKQFGARAARAYAALNSRAIGEYESLVQSRGIDCGFERLANFVYSLDDERILREETLAAAEAGLDVHFVRETGLPFETVGAVKTENQAQFHPLRFFSAVARDLTIFENTRVTDFREGEACTPGGRIRARQIVFAGHYPFLNRPGYYFMRQHQERSHVLVLEGAQLPDGMFIDEKGGGLSLRRAGRYVLLGGANHRTGEPGGGYEWLAEQAQKYFPNCNIIDKFSNQDCMPIDGLPYIGRYSSRWERVYVATGFQKWGMTTAMAAADILAALIENRPCPEAELFTPARGPSRGVGNLLRDGGKFVKGIAVEHFGGASHTVEDLAPGQARRVKLDGRRLGVYRSETGELFAVETRCPHLGCSLEWNPDERSWDCPCHGSRFDYRGRRLDGPAEQGAAKKDHL</sequence>
<keyword evidence="2" id="KW-0479">Metal-binding</keyword>
<accession>A0A926DFZ8</accession>
<gene>
    <name evidence="6" type="ORF">H8695_06485</name>
</gene>
<dbReference type="PROSITE" id="PS51296">
    <property type="entry name" value="RIESKE"/>
    <property type="match status" value="1"/>
</dbReference>
<dbReference type="AlphaFoldDB" id="A0A926DFZ8"/>
<dbReference type="InterPro" id="IPR017941">
    <property type="entry name" value="Rieske_2Fe-2S"/>
</dbReference>
<dbReference type="InterPro" id="IPR006076">
    <property type="entry name" value="FAD-dep_OxRdtase"/>
</dbReference>
<evidence type="ECO:0000313" key="7">
    <source>
        <dbReference type="Proteomes" id="UP000620366"/>
    </source>
</evidence>
<dbReference type="GO" id="GO:0051537">
    <property type="term" value="F:2 iron, 2 sulfur cluster binding"/>
    <property type="evidence" value="ECO:0007669"/>
    <property type="project" value="UniProtKB-KW"/>
</dbReference>
<dbReference type="RefSeq" id="WP_249300112.1">
    <property type="nucleotide sequence ID" value="NZ_JACRSP010000002.1"/>
</dbReference>
<keyword evidence="4" id="KW-0411">Iron-sulfur</keyword>
<evidence type="ECO:0000256" key="1">
    <source>
        <dbReference type="ARBA" id="ARBA00022714"/>
    </source>
</evidence>
<dbReference type="GO" id="GO:0005737">
    <property type="term" value="C:cytoplasm"/>
    <property type="evidence" value="ECO:0007669"/>
    <property type="project" value="TreeGrafter"/>
</dbReference>
<dbReference type="Gene3D" id="3.30.9.10">
    <property type="entry name" value="D-Amino Acid Oxidase, subunit A, domain 2"/>
    <property type="match status" value="1"/>
</dbReference>
<keyword evidence="3" id="KW-0408">Iron</keyword>
<dbReference type="GO" id="GO:0016705">
    <property type="term" value="F:oxidoreductase activity, acting on paired donors, with incorporation or reduction of molecular oxygen"/>
    <property type="evidence" value="ECO:0007669"/>
    <property type="project" value="UniProtKB-ARBA"/>
</dbReference>
<dbReference type="Gene3D" id="2.102.10.10">
    <property type="entry name" value="Rieske [2Fe-2S] iron-sulphur domain"/>
    <property type="match status" value="1"/>
</dbReference>
<dbReference type="PRINTS" id="PR00420">
    <property type="entry name" value="RNGMNOXGNASE"/>
</dbReference>
<reference evidence="6" key="1">
    <citation type="submission" date="2020-08" db="EMBL/GenBank/DDBJ databases">
        <title>Genome public.</title>
        <authorList>
            <person name="Liu C."/>
            <person name="Sun Q."/>
        </authorList>
    </citation>
    <scope>NUCLEOTIDE SEQUENCE</scope>
    <source>
        <strain evidence="6">BX7</strain>
    </source>
</reference>
<dbReference type="SUPFAM" id="SSF50022">
    <property type="entry name" value="ISP domain"/>
    <property type="match status" value="1"/>
</dbReference>
<evidence type="ECO:0000313" key="6">
    <source>
        <dbReference type="EMBL" id="MBC8536340.1"/>
    </source>
</evidence>
<name>A0A926DFZ8_9FIRM</name>
<dbReference type="Gene3D" id="3.50.50.60">
    <property type="entry name" value="FAD/NAD(P)-binding domain"/>
    <property type="match status" value="1"/>
</dbReference>
<keyword evidence="1" id="KW-0001">2Fe-2S</keyword>
<dbReference type="SUPFAM" id="SSF51905">
    <property type="entry name" value="FAD/NAD(P)-binding domain"/>
    <property type="match status" value="1"/>
</dbReference>